<reference evidence="10 11" key="1">
    <citation type="submission" date="2019-01" db="EMBL/GenBank/DDBJ databases">
        <title>Genome Assembly of Collichthys lucidus.</title>
        <authorList>
            <person name="Cai M."/>
            <person name="Xiao S."/>
        </authorList>
    </citation>
    <scope>NUCLEOTIDE SEQUENCE [LARGE SCALE GENOMIC DNA]</scope>
    <source>
        <strain evidence="10">JT15FE1705JMU</strain>
        <tissue evidence="10">Muscle</tissue>
    </source>
</reference>
<feature type="region of interest" description="Disordered" evidence="7">
    <location>
        <begin position="429"/>
        <end position="456"/>
    </location>
</feature>
<keyword evidence="4 8" id="KW-0472">Membrane</keyword>
<proteinExistence type="predicted"/>
<protein>
    <recommendedName>
        <fullName evidence="6">LysM and putative peptidoglycan-binding domain-containing protein 4</fullName>
    </recommendedName>
</protein>
<dbReference type="CDD" id="cd00118">
    <property type="entry name" value="LysM"/>
    <property type="match status" value="1"/>
</dbReference>
<evidence type="ECO:0000313" key="11">
    <source>
        <dbReference type="Proteomes" id="UP000298787"/>
    </source>
</evidence>
<accession>A0A4U5UFK8</accession>
<evidence type="ECO:0000256" key="5">
    <source>
        <dbReference type="ARBA" id="ARBA00023180"/>
    </source>
</evidence>
<evidence type="ECO:0000256" key="6">
    <source>
        <dbReference type="ARBA" id="ARBA00040995"/>
    </source>
</evidence>
<dbReference type="InterPro" id="IPR045030">
    <property type="entry name" value="LYSM1-4"/>
</dbReference>
<dbReference type="EMBL" id="CM014084">
    <property type="protein sequence ID" value="TKS73407.1"/>
    <property type="molecule type" value="Genomic_DNA"/>
</dbReference>
<feature type="domain" description="LysM" evidence="9">
    <location>
        <begin position="252"/>
        <end position="296"/>
    </location>
</feature>
<evidence type="ECO:0000256" key="7">
    <source>
        <dbReference type="SAM" id="MobiDB-lite"/>
    </source>
</evidence>
<name>A0A4U5UFK8_COLLU</name>
<dbReference type="PANTHER" id="PTHR20932:SF7">
    <property type="entry name" value="AND PUTATIVE PEPTIDOGLYCAN-BINDING DOMAIN-CONTAINING PROTEIN 4-RELATED"/>
    <property type="match status" value="1"/>
</dbReference>
<evidence type="ECO:0000256" key="4">
    <source>
        <dbReference type="ARBA" id="ARBA00023136"/>
    </source>
</evidence>
<evidence type="ECO:0000256" key="3">
    <source>
        <dbReference type="ARBA" id="ARBA00022989"/>
    </source>
</evidence>
<sequence length="456" mass="51410">MLLFYLPCVLGIGRLEQVKASMAAICDAHRQCRQEPQPNKEIIGLVPHNSGSYFHKWGNLIINQMMNKGERLRLHCSGKLLAQNGCRAEAVSVDTSLKNVQCVKASSLFWTSCSVALKYGTLCRSVDHRSALHPESECNVNDMMIPSKATLTLLRLRVNPVLPYSTPEGGRNALEVVWLGLCFIMRRGEHGPRAFQAPVDVHASADGQVYMFKRRPNESTMSSDDEEFSVMEMRPQVYQEQEQDRLRNVQLLEREVLDGDNLNKLALQYGCKVADIKRLNNLMQEQDLFALKSIKIPVLKHSFLTETCTDLSDPQEEMPHSSSATPAKPQDKSRAQPHLQEVTDFLMEVDHDIEKLIQTTNDQDEDLLDNSEKRQRFGFRGQRLTGHGADWGIQWWNAVVAMLLIGIVLPLFYVIYFKTKDNGIVLPTDGSGGMQSSNTSGTHHNTGERKTFQEPG</sequence>
<feature type="compositionally biased region" description="Polar residues" evidence="7">
    <location>
        <begin position="434"/>
        <end position="444"/>
    </location>
</feature>
<keyword evidence="2 8" id="KW-0812">Transmembrane</keyword>
<evidence type="ECO:0000256" key="8">
    <source>
        <dbReference type="SAM" id="Phobius"/>
    </source>
</evidence>
<dbReference type="PANTHER" id="PTHR20932">
    <property type="entry name" value="LYSM AND PUTATIVE PEPTIDOGLYCAN-BINDING DOMAIN-CONTAINING PROTEIN"/>
    <property type="match status" value="1"/>
</dbReference>
<dbReference type="AlphaFoldDB" id="A0A4U5UFK8"/>
<dbReference type="SMART" id="SM00257">
    <property type="entry name" value="LysM"/>
    <property type="match status" value="1"/>
</dbReference>
<dbReference type="GO" id="GO:0016020">
    <property type="term" value="C:membrane"/>
    <property type="evidence" value="ECO:0007669"/>
    <property type="project" value="UniProtKB-SubCell"/>
</dbReference>
<dbReference type="PROSITE" id="PS51782">
    <property type="entry name" value="LYSM"/>
    <property type="match status" value="1"/>
</dbReference>
<gene>
    <name evidence="10" type="ORF">D9C73_007486</name>
</gene>
<keyword evidence="3 8" id="KW-1133">Transmembrane helix</keyword>
<dbReference type="InterPro" id="IPR036779">
    <property type="entry name" value="LysM_dom_sf"/>
</dbReference>
<comment type="subcellular location">
    <subcellularLocation>
        <location evidence="1">Membrane</location>
        <topology evidence="1">Single-pass membrane protein</topology>
    </subcellularLocation>
</comment>
<feature type="compositionally biased region" description="Basic and acidic residues" evidence="7">
    <location>
        <begin position="445"/>
        <end position="456"/>
    </location>
</feature>
<dbReference type="STRING" id="240159.A0A4U5UFK8"/>
<evidence type="ECO:0000313" key="10">
    <source>
        <dbReference type="EMBL" id="TKS73407.1"/>
    </source>
</evidence>
<dbReference type="Proteomes" id="UP000298787">
    <property type="component" value="Chromosome 7"/>
</dbReference>
<dbReference type="Pfam" id="PF01476">
    <property type="entry name" value="LysM"/>
    <property type="match status" value="1"/>
</dbReference>
<dbReference type="Gene3D" id="3.10.350.10">
    <property type="entry name" value="LysM domain"/>
    <property type="match status" value="1"/>
</dbReference>
<keyword evidence="11" id="KW-1185">Reference proteome</keyword>
<evidence type="ECO:0000256" key="2">
    <source>
        <dbReference type="ARBA" id="ARBA00022692"/>
    </source>
</evidence>
<feature type="region of interest" description="Disordered" evidence="7">
    <location>
        <begin position="310"/>
        <end position="336"/>
    </location>
</feature>
<feature type="transmembrane region" description="Helical" evidence="8">
    <location>
        <begin position="395"/>
        <end position="416"/>
    </location>
</feature>
<evidence type="ECO:0000259" key="9">
    <source>
        <dbReference type="PROSITE" id="PS51782"/>
    </source>
</evidence>
<organism evidence="10 11">
    <name type="scientific">Collichthys lucidus</name>
    <name type="common">Big head croaker</name>
    <name type="synonym">Sciaena lucida</name>
    <dbReference type="NCBI Taxonomy" id="240159"/>
    <lineage>
        <taxon>Eukaryota</taxon>
        <taxon>Metazoa</taxon>
        <taxon>Chordata</taxon>
        <taxon>Craniata</taxon>
        <taxon>Vertebrata</taxon>
        <taxon>Euteleostomi</taxon>
        <taxon>Actinopterygii</taxon>
        <taxon>Neopterygii</taxon>
        <taxon>Teleostei</taxon>
        <taxon>Neoteleostei</taxon>
        <taxon>Acanthomorphata</taxon>
        <taxon>Eupercaria</taxon>
        <taxon>Sciaenidae</taxon>
        <taxon>Collichthys</taxon>
    </lineage>
</organism>
<dbReference type="InterPro" id="IPR018392">
    <property type="entry name" value="LysM"/>
</dbReference>
<evidence type="ECO:0000256" key="1">
    <source>
        <dbReference type="ARBA" id="ARBA00004167"/>
    </source>
</evidence>
<keyword evidence="5" id="KW-0325">Glycoprotein</keyword>